<dbReference type="Proteomes" id="UP001271007">
    <property type="component" value="Unassembled WGS sequence"/>
</dbReference>
<dbReference type="EMBL" id="JAWDJX010000037">
    <property type="protein sequence ID" value="KAK3049786.1"/>
    <property type="molecule type" value="Genomic_DNA"/>
</dbReference>
<sequence>MALPVAESPHSARTNAILSLGPSIEIWTTITGSLDRNINDLITGSLDRNFNGLIPSDAVATDDDDDMEEDDNGFDSISASSPKGGEVGN</sequence>
<evidence type="ECO:0000313" key="3">
    <source>
        <dbReference type="Proteomes" id="UP001271007"/>
    </source>
</evidence>
<dbReference type="AlphaFoldDB" id="A0AAJ0G9N5"/>
<proteinExistence type="predicted"/>
<name>A0AAJ0G9N5_9PEZI</name>
<feature type="compositionally biased region" description="Acidic residues" evidence="1">
    <location>
        <begin position="60"/>
        <end position="73"/>
    </location>
</feature>
<gene>
    <name evidence="2" type="ORF">LTR09_008962</name>
</gene>
<evidence type="ECO:0000313" key="2">
    <source>
        <dbReference type="EMBL" id="KAK3049786.1"/>
    </source>
</evidence>
<accession>A0AAJ0G9N5</accession>
<organism evidence="2 3">
    <name type="scientific">Extremus antarcticus</name>
    <dbReference type="NCBI Taxonomy" id="702011"/>
    <lineage>
        <taxon>Eukaryota</taxon>
        <taxon>Fungi</taxon>
        <taxon>Dikarya</taxon>
        <taxon>Ascomycota</taxon>
        <taxon>Pezizomycotina</taxon>
        <taxon>Dothideomycetes</taxon>
        <taxon>Dothideomycetidae</taxon>
        <taxon>Mycosphaerellales</taxon>
        <taxon>Extremaceae</taxon>
        <taxon>Extremus</taxon>
    </lineage>
</organism>
<protein>
    <submittedName>
        <fullName evidence="2">Uncharacterized protein</fullName>
    </submittedName>
</protein>
<comment type="caution">
    <text evidence="2">The sequence shown here is derived from an EMBL/GenBank/DDBJ whole genome shotgun (WGS) entry which is preliminary data.</text>
</comment>
<feature type="region of interest" description="Disordered" evidence="1">
    <location>
        <begin position="53"/>
        <end position="89"/>
    </location>
</feature>
<reference evidence="2" key="1">
    <citation type="submission" date="2023-04" db="EMBL/GenBank/DDBJ databases">
        <title>Black Yeasts Isolated from many extreme environments.</title>
        <authorList>
            <person name="Coleine C."/>
            <person name="Stajich J.E."/>
            <person name="Selbmann L."/>
        </authorList>
    </citation>
    <scope>NUCLEOTIDE SEQUENCE</scope>
    <source>
        <strain evidence="2">CCFEE 5312</strain>
    </source>
</reference>
<keyword evidence="3" id="KW-1185">Reference proteome</keyword>
<evidence type="ECO:0000256" key="1">
    <source>
        <dbReference type="SAM" id="MobiDB-lite"/>
    </source>
</evidence>